<dbReference type="OrthoDB" id="64220at2759"/>
<evidence type="ECO:0000313" key="4">
    <source>
        <dbReference type="EMBL" id="CUG91245.1"/>
    </source>
</evidence>
<dbReference type="OMA" id="NRFQWDR"/>
<dbReference type="GO" id="GO:0034722">
    <property type="term" value="F:gamma-glutamyl-peptidase activity"/>
    <property type="evidence" value="ECO:0007669"/>
    <property type="project" value="UniProtKB-UniRule"/>
</dbReference>
<dbReference type="Proteomes" id="UP000051952">
    <property type="component" value="Unassembled WGS sequence"/>
</dbReference>
<keyword evidence="3" id="KW-0732">Signal</keyword>
<evidence type="ECO:0000313" key="5">
    <source>
        <dbReference type="Proteomes" id="UP000051952"/>
    </source>
</evidence>
<reference evidence="5" key="1">
    <citation type="submission" date="2015-09" db="EMBL/GenBank/DDBJ databases">
        <authorList>
            <consortium name="Pathogen Informatics"/>
        </authorList>
    </citation>
    <scope>NUCLEOTIDE SEQUENCE [LARGE SCALE GENOMIC DNA]</scope>
    <source>
        <strain evidence="5">Lake Konstanz</strain>
    </source>
</reference>
<feature type="active site" description="Proton donor" evidence="1">
    <location>
        <position position="250"/>
    </location>
</feature>
<dbReference type="PANTHER" id="PTHR11315">
    <property type="entry name" value="PROTEASE FAMILY C26 GAMMA-GLUTAMYL HYDROLASE"/>
    <property type="match status" value="1"/>
</dbReference>
<feature type="chain" id="PRO_5006622779" description="folate gamma-glutamyl hydrolase" evidence="3">
    <location>
        <begin position="20"/>
        <end position="322"/>
    </location>
</feature>
<dbReference type="VEuPathDB" id="TriTrypDB:BSAL_30925"/>
<dbReference type="GO" id="GO:0005773">
    <property type="term" value="C:vacuole"/>
    <property type="evidence" value="ECO:0007669"/>
    <property type="project" value="TreeGrafter"/>
</dbReference>
<proteinExistence type="predicted"/>
<evidence type="ECO:0000256" key="3">
    <source>
        <dbReference type="SAM" id="SignalP"/>
    </source>
</evidence>
<dbReference type="EC" id="3.4.19.9" evidence="2"/>
<dbReference type="PROSITE" id="PS51273">
    <property type="entry name" value="GATASE_TYPE_1"/>
    <property type="match status" value="1"/>
</dbReference>
<dbReference type="AlphaFoldDB" id="A0A0S4JRU4"/>
<organism evidence="4 5">
    <name type="scientific">Bodo saltans</name>
    <name type="common">Flagellated protozoan</name>
    <dbReference type="NCBI Taxonomy" id="75058"/>
    <lineage>
        <taxon>Eukaryota</taxon>
        <taxon>Discoba</taxon>
        <taxon>Euglenozoa</taxon>
        <taxon>Kinetoplastea</taxon>
        <taxon>Metakinetoplastina</taxon>
        <taxon>Eubodonida</taxon>
        <taxon>Bodonidae</taxon>
        <taxon>Bodo</taxon>
    </lineage>
</organism>
<dbReference type="Gene3D" id="3.40.50.880">
    <property type="match status" value="1"/>
</dbReference>
<gene>
    <name evidence="4" type="ORF">BSAL_30925</name>
</gene>
<evidence type="ECO:0000256" key="2">
    <source>
        <dbReference type="PROSITE-ProRule" id="PRU00607"/>
    </source>
</evidence>
<dbReference type="PANTHER" id="PTHR11315:SF0">
    <property type="entry name" value="FOLATE GAMMA-GLUTAMYL HYDROLASE"/>
    <property type="match status" value="1"/>
</dbReference>
<dbReference type="GO" id="GO:0046900">
    <property type="term" value="P:tetrahydrofolylpolyglutamate metabolic process"/>
    <property type="evidence" value="ECO:0007669"/>
    <property type="project" value="TreeGrafter"/>
</dbReference>
<dbReference type="InterPro" id="IPR015527">
    <property type="entry name" value="Pept_C26_g-glut_hydrolase"/>
</dbReference>
<feature type="active site" description="Nucleophile" evidence="1 2">
    <location>
        <position position="135"/>
    </location>
</feature>
<evidence type="ECO:0000256" key="1">
    <source>
        <dbReference type="PIRSR" id="PIRSR615527-1"/>
    </source>
</evidence>
<dbReference type="SUPFAM" id="SSF52317">
    <property type="entry name" value="Class I glutamine amidotransferase-like"/>
    <property type="match status" value="1"/>
</dbReference>
<comment type="catalytic activity">
    <reaction evidence="2">
        <text>(6S)-5,6,7,8-tetrahydrofolyl-(gamma-L-Glu)(n) + (n-1) H2O = (6S)-5,6,7,8-tetrahydrofolate + (n-1) L-glutamate</text>
        <dbReference type="Rhea" id="RHEA:56784"/>
        <dbReference type="Rhea" id="RHEA-COMP:14738"/>
        <dbReference type="ChEBI" id="CHEBI:15377"/>
        <dbReference type="ChEBI" id="CHEBI:29985"/>
        <dbReference type="ChEBI" id="CHEBI:57453"/>
        <dbReference type="ChEBI" id="CHEBI:141005"/>
        <dbReference type="EC" id="3.4.19.9"/>
    </reaction>
</comment>
<dbReference type="EMBL" id="CYKH01001901">
    <property type="protein sequence ID" value="CUG91245.1"/>
    <property type="molecule type" value="Genomic_DNA"/>
</dbReference>
<protein>
    <recommendedName>
        <fullName evidence="2">folate gamma-glutamyl hydrolase</fullName>
        <ecNumber evidence="2">3.4.19.9</ecNumber>
    </recommendedName>
</protein>
<dbReference type="PROSITE" id="PS51275">
    <property type="entry name" value="PEPTIDASE_C26_GGH"/>
    <property type="match status" value="1"/>
</dbReference>
<name>A0A0S4JRU4_BODSA</name>
<feature type="signal peptide" evidence="3">
    <location>
        <begin position="1"/>
        <end position="19"/>
    </location>
</feature>
<keyword evidence="2" id="KW-0378">Hydrolase</keyword>
<accession>A0A0S4JRU4</accession>
<dbReference type="InterPro" id="IPR029062">
    <property type="entry name" value="Class_I_gatase-like"/>
</dbReference>
<keyword evidence="5" id="KW-1185">Reference proteome</keyword>
<sequence length="322" mass="35242">MRCTTLLSVMALLAVGSLAFPKQPANPIMAIVTTPLSDCYGISPPPAGLDIYGGCIESYYVRWLEASGIRVVPLIWNASWTERKAVLDSVNGALFPGGGLGGEAFTEYLGNATQIFNYATERNALGDAFFLWGTCQGFQVLSVIALQDASLLKCIYHGTDPSMLPLDFTSYQPASVMFGQRAESPINIVGILQNQNSTLNWHSCGINPSDLNADFNSIFKVISTNVDINGLPFISSYESTTNNFFATQFHPERILYEFSDDIIGHTPDDILVSHYLSMFIAARLKLNNHSYPTATDANNAAVENFPVYNLGWGSELYWISGN</sequence>
<feature type="active site" evidence="2">
    <location>
        <position position="250"/>
    </location>
</feature>